<reference evidence="2 3" key="1">
    <citation type="journal article" date="2021" name="Elife">
        <title>Chloroplast acquisition without the gene transfer in kleptoplastic sea slugs, Plakobranchus ocellatus.</title>
        <authorList>
            <person name="Maeda T."/>
            <person name="Takahashi S."/>
            <person name="Yoshida T."/>
            <person name="Shimamura S."/>
            <person name="Takaki Y."/>
            <person name="Nagai Y."/>
            <person name="Toyoda A."/>
            <person name="Suzuki Y."/>
            <person name="Arimoto A."/>
            <person name="Ishii H."/>
            <person name="Satoh N."/>
            <person name="Nishiyama T."/>
            <person name="Hasebe M."/>
            <person name="Maruyama T."/>
            <person name="Minagawa J."/>
            <person name="Obokata J."/>
            <person name="Shigenobu S."/>
        </authorList>
    </citation>
    <scope>NUCLEOTIDE SEQUENCE [LARGE SCALE GENOMIC DNA]</scope>
</reference>
<evidence type="ECO:0000313" key="3">
    <source>
        <dbReference type="Proteomes" id="UP000735302"/>
    </source>
</evidence>
<feature type="compositionally biased region" description="Basic residues" evidence="1">
    <location>
        <begin position="46"/>
        <end position="55"/>
    </location>
</feature>
<gene>
    <name evidence="2" type="ORF">PoB_006912400</name>
</gene>
<sequence length="155" mass="17492">MNHKVIVQFSAFRSEVSTSEMSFIKLKKAFGRRRKWEESHSEHGRTGGRYRRQKQRSVNARRAWKTGARKEGRSRVIGGGGRGVGEEEEEWGRRKKQSPARSPVRKLSCLKSMPGRQAVIDREPGPGLAWPPYHSPSRQFLANPLAVTVAVSSPV</sequence>
<dbReference type="AlphaFoldDB" id="A0AAV4DEH4"/>
<proteinExistence type="predicted"/>
<accession>A0AAV4DEH4</accession>
<evidence type="ECO:0000256" key="1">
    <source>
        <dbReference type="SAM" id="MobiDB-lite"/>
    </source>
</evidence>
<dbReference type="EMBL" id="BLXT01007807">
    <property type="protein sequence ID" value="GFO42619.1"/>
    <property type="molecule type" value="Genomic_DNA"/>
</dbReference>
<dbReference type="Proteomes" id="UP000735302">
    <property type="component" value="Unassembled WGS sequence"/>
</dbReference>
<comment type="caution">
    <text evidence="2">The sequence shown here is derived from an EMBL/GenBank/DDBJ whole genome shotgun (WGS) entry which is preliminary data.</text>
</comment>
<feature type="region of interest" description="Disordered" evidence="1">
    <location>
        <begin position="31"/>
        <end position="135"/>
    </location>
</feature>
<evidence type="ECO:0000313" key="2">
    <source>
        <dbReference type="EMBL" id="GFO42619.1"/>
    </source>
</evidence>
<keyword evidence="3" id="KW-1185">Reference proteome</keyword>
<protein>
    <submittedName>
        <fullName evidence="2">Uncharacterized protein</fullName>
    </submittedName>
</protein>
<organism evidence="2 3">
    <name type="scientific">Plakobranchus ocellatus</name>
    <dbReference type="NCBI Taxonomy" id="259542"/>
    <lineage>
        <taxon>Eukaryota</taxon>
        <taxon>Metazoa</taxon>
        <taxon>Spiralia</taxon>
        <taxon>Lophotrochozoa</taxon>
        <taxon>Mollusca</taxon>
        <taxon>Gastropoda</taxon>
        <taxon>Heterobranchia</taxon>
        <taxon>Euthyneura</taxon>
        <taxon>Panpulmonata</taxon>
        <taxon>Sacoglossa</taxon>
        <taxon>Placobranchoidea</taxon>
        <taxon>Plakobranchidae</taxon>
        <taxon>Plakobranchus</taxon>
    </lineage>
</organism>
<feature type="compositionally biased region" description="Basic and acidic residues" evidence="1">
    <location>
        <begin position="35"/>
        <end position="45"/>
    </location>
</feature>
<name>A0AAV4DEH4_9GAST</name>